<accession>A0AAV7T6Q2</accession>
<feature type="region of interest" description="Disordered" evidence="1">
    <location>
        <begin position="54"/>
        <end position="126"/>
    </location>
</feature>
<dbReference type="Proteomes" id="UP001066276">
    <property type="component" value="Chromosome 4_1"/>
</dbReference>
<evidence type="ECO:0000313" key="3">
    <source>
        <dbReference type="Proteomes" id="UP001066276"/>
    </source>
</evidence>
<evidence type="ECO:0000256" key="1">
    <source>
        <dbReference type="SAM" id="MobiDB-lite"/>
    </source>
</evidence>
<dbReference type="AlphaFoldDB" id="A0AAV7T6Q2"/>
<proteinExistence type="predicted"/>
<dbReference type="EMBL" id="JANPWB010000007">
    <property type="protein sequence ID" value="KAJ1172019.1"/>
    <property type="molecule type" value="Genomic_DNA"/>
</dbReference>
<protein>
    <submittedName>
        <fullName evidence="2">Uncharacterized protein</fullName>
    </submittedName>
</protein>
<gene>
    <name evidence="2" type="ORF">NDU88_003875</name>
</gene>
<name>A0AAV7T6Q2_PLEWA</name>
<feature type="region of interest" description="Disordered" evidence="1">
    <location>
        <begin position="144"/>
        <end position="205"/>
    </location>
</feature>
<feature type="compositionally biased region" description="Basic and acidic residues" evidence="1">
    <location>
        <begin position="152"/>
        <end position="165"/>
    </location>
</feature>
<organism evidence="2 3">
    <name type="scientific">Pleurodeles waltl</name>
    <name type="common">Iberian ribbed newt</name>
    <dbReference type="NCBI Taxonomy" id="8319"/>
    <lineage>
        <taxon>Eukaryota</taxon>
        <taxon>Metazoa</taxon>
        <taxon>Chordata</taxon>
        <taxon>Craniata</taxon>
        <taxon>Vertebrata</taxon>
        <taxon>Euteleostomi</taxon>
        <taxon>Amphibia</taxon>
        <taxon>Batrachia</taxon>
        <taxon>Caudata</taxon>
        <taxon>Salamandroidea</taxon>
        <taxon>Salamandridae</taxon>
        <taxon>Pleurodelinae</taxon>
        <taxon>Pleurodeles</taxon>
    </lineage>
</organism>
<feature type="compositionally biased region" description="Basic and acidic residues" evidence="1">
    <location>
        <begin position="173"/>
        <end position="184"/>
    </location>
</feature>
<evidence type="ECO:0000313" key="2">
    <source>
        <dbReference type="EMBL" id="KAJ1172019.1"/>
    </source>
</evidence>
<feature type="compositionally biased region" description="Polar residues" evidence="1">
    <location>
        <begin position="83"/>
        <end position="97"/>
    </location>
</feature>
<comment type="caution">
    <text evidence="2">The sequence shown here is derived from an EMBL/GenBank/DDBJ whole genome shotgun (WGS) entry which is preliminary data.</text>
</comment>
<reference evidence="2" key="1">
    <citation type="journal article" date="2022" name="bioRxiv">
        <title>Sequencing and chromosome-scale assembly of the giantPleurodeles waltlgenome.</title>
        <authorList>
            <person name="Brown T."/>
            <person name="Elewa A."/>
            <person name="Iarovenko S."/>
            <person name="Subramanian E."/>
            <person name="Araus A.J."/>
            <person name="Petzold A."/>
            <person name="Susuki M."/>
            <person name="Suzuki K.-i.T."/>
            <person name="Hayashi T."/>
            <person name="Toyoda A."/>
            <person name="Oliveira C."/>
            <person name="Osipova E."/>
            <person name="Leigh N.D."/>
            <person name="Simon A."/>
            <person name="Yun M.H."/>
        </authorList>
    </citation>
    <scope>NUCLEOTIDE SEQUENCE</scope>
    <source>
        <strain evidence="2">20211129_DDA</strain>
        <tissue evidence="2">Liver</tissue>
    </source>
</reference>
<keyword evidence="3" id="KW-1185">Reference proteome</keyword>
<sequence length="205" mass="22532">MPRRHLTLEAPMRPKAPAAQPPITFLRTMGCLFFTFFTWAAPCPHQSAFSRGPSRLRNRADASHQPPAQVPSLPILPLAPITTADQAPQESSIQGSRGTKPPSRRASRVIGTLDKPTKLRPTIECPGGTFECVTSLHCDNVKNQEEDAQSWEGERAQKGDADSGDRGNPNRRGTKEKATSRNEEEASGSRIWEKATQVDGNNRRP</sequence>